<dbReference type="STRING" id="3076.A0A2P6TI58"/>
<name>A0A2P6TI58_CHLSO</name>
<feature type="region of interest" description="Disordered" evidence="1">
    <location>
        <begin position="343"/>
        <end position="362"/>
    </location>
</feature>
<organism evidence="2 3">
    <name type="scientific">Chlorella sorokiniana</name>
    <name type="common">Freshwater green alga</name>
    <dbReference type="NCBI Taxonomy" id="3076"/>
    <lineage>
        <taxon>Eukaryota</taxon>
        <taxon>Viridiplantae</taxon>
        <taxon>Chlorophyta</taxon>
        <taxon>core chlorophytes</taxon>
        <taxon>Trebouxiophyceae</taxon>
        <taxon>Chlorellales</taxon>
        <taxon>Chlorellaceae</taxon>
        <taxon>Chlorella clade</taxon>
        <taxon>Chlorella</taxon>
    </lineage>
</organism>
<comment type="caution">
    <text evidence="2">The sequence shown here is derived from an EMBL/GenBank/DDBJ whole genome shotgun (WGS) entry which is preliminary data.</text>
</comment>
<feature type="region of interest" description="Disordered" evidence="1">
    <location>
        <begin position="92"/>
        <end position="167"/>
    </location>
</feature>
<reference evidence="2 3" key="1">
    <citation type="journal article" date="2018" name="Plant J.">
        <title>Genome sequences of Chlorella sorokiniana UTEX 1602 and Micractinium conductrix SAG 241.80: implications to maltose excretion by a green alga.</title>
        <authorList>
            <person name="Arriola M.B."/>
            <person name="Velmurugan N."/>
            <person name="Zhang Y."/>
            <person name="Plunkett M.H."/>
            <person name="Hondzo H."/>
            <person name="Barney B.M."/>
        </authorList>
    </citation>
    <scope>NUCLEOTIDE SEQUENCE [LARGE SCALE GENOMIC DNA]</scope>
    <source>
        <strain evidence="3">UTEX 1602</strain>
    </source>
</reference>
<sequence length="362" mass="38274">MDLLGGYGSGSDSEPGSPSAGGAQGRVTRLANSAPEPQATPAARQQVADPSRLLTTLPAPSGSKVPLFSGLPKPATKKRVTVQFRMPISYDPADVKIDPDEEPARKRAKASNRGRSLSELLPAPKNAPTGGGRKLDLLGGGKAAGGGRGRAYDSDEDEIVPGTEDRSGMVELRAGEAAADDNEAFRVDAAAAAAYQQPGAPAAAAQYDQQQQAQYEQWAAYYQQHGGHEYNQHQQQAAAAAAAAAVDPAEAMLQAALAAEREKAARRGQAVQGIQFKEVSGEAIRAMAPGQAAEVNALRNAFGSDYEAKLRQEAGSDPTKLAKRRHQIGSLYHYAKQKELEQMEVRAQGSKSKAETKKKYGW</sequence>
<dbReference type="PANTHER" id="PTHR13621">
    <property type="entry name" value="PROLINE-RICH PROTEIN PRCC"/>
    <property type="match status" value="1"/>
</dbReference>
<protein>
    <submittedName>
        <fullName evidence="2">Proline-rich PRCC</fullName>
    </submittedName>
</protein>
<evidence type="ECO:0000313" key="3">
    <source>
        <dbReference type="Proteomes" id="UP000239899"/>
    </source>
</evidence>
<feature type="region of interest" description="Disordered" evidence="1">
    <location>
        <begin position="1"/>
        <end position="76"/>
    </location>
</feature>
<dbReference type="PANTHER" id="PTHR13621:SF2">
    <property type="entry name" value="PROLINE-RICH PROTEIN PRCC"/>
    <property type="match status" value="1"/>
</dbReference>
<keyword evidence="3" id="KW-1185">Reference proteome</keyword>
<feature type="compositionally biased region" description="Low complexity" evidence="1">
    <location>
        <begin position="10"/>
        <end position="21"/>
    </location>
</feature>
<dbReference type="InterPro" id="IPR018800">
    <property type="entry name" value="PRCC"/>
</dbReference>
<evidence type="ECO:0000256" key="1">
    <source>
        <dbReference type="SAM" id="MobiDB-lite"/>
    </source>
</evidence>
<feature type="compositionally biased region" description="Basic and acidic residues" evidence="1">
    <location>
        <begin position="93"/>
        <end position="105"/>
    </location>
</feature>
<feature type="compositionally biased region" description="Basic and acidic residues" evidence="1">
    <location>
        <begin position="352"/>
        <end position="362"/>
    </location>
</feature>
<dbReference type="GO" id="GO:0005634">
    <property type="term" value="C:nucleus"/>
    <property type="evidence" value="ECO:0007669"/>
    <property type="project" value="TreeGrafter"/>
</dbReference>
<accession>A0A2P6TI58</accession>
<dbReference type="Proteomes" id="UP000239899">
    <property type="component" value="Unassembled WGS sequence"/>
</dbReference>
<dbReference type="Pfam" id="PF10253">
    <property type="entry name" value="PRCC"/>
    <property type="match status" value="1"/>
</dbReference>
<dbReference type="EMBL" id="LHPG02000015">
    <property type="protein sequence ID" value="PRW33970.1"/>
    <property type="molecule type" value="Genomic_DNA"/>
</dbReference>
<proteinExistence type="predicted"/>
<feature type="compositionally biased region" description="Gly residues" evidence="1">
    <location>
        <begin position="138"/>
        <end position="149"/>
    </location>
</feature>
<dbReference type="AlphaFoldDB" id="A0A2P6TI58"/>
<evidence type="ECO:0000313" key="2">
    <source>
        <dbReference type="EMBL" id="PRW33970.1"/>
    </source>
</evidence>
<gene>
    <name evidence="2" type="ORF">C2E21_7180</name>
</gene>
<dbReference type="OrthoDB" id="206969at2759"/>